<protein>
    <submittedName>
        <fullName evidence="6">Uncharacterized protein</fullName>
    </submittedName>
</protein>
<feature type="transmembrane region" description="Helical" evidence="5">
    <location>
        <begin position="380"/>
        <end position="401"/>
    </location>
</feature>
<keyword evidence="5" id="KW-0812">Transmembrane</keyword>
<dbReference type="EMBL" id="CP017080">
    <property type="protein sequence ID" value="AOH53601.1"/>
    <property type="molecule type" value="Genomic_DNA"/>
</dbReference>
<evidence type="ECO:0000256" key="2">
    <source>
        <dbReference type="ARBA" id="ARBA00005278"/>
    </source>
</evidence>
<feature type="transmembrane region" description="Helical" evidence="5">
    <location>
        <begin position="330"/>
        <end position="348"/>
    </location>
</feature>
<evidence type="ECO:0000256" key="3">
    <source>
        <dbReference type="ARBA" id="ARBA00023136"/>
    </source>
</evidence>
<gene>
    <name evidence="6" type="ORF">ABE28_004500</name>
</gene>
<dbReference type="OrthoDB" id="2778925at2"/>
<reference evidence="6 7" key="1">
    <citation type="submission" date="2016-08" db="EMBL/GenBank/DDBJ databases">
        <title>Complete genome sequence of Bacillus muralis G25-68, a strain with toxicity to nematodes.</title>
        <authorList>
            <person name="Zheng Z."/>
        </authorList>
    </citation>
    <scope>NUCLEOTIDE SEQUENCE [LARGE SCALE GENOMIC DNA]</scope>
    <source>
        <strain evidence="6 7">G25-68</strain>
    </source>
</reference>
<dbReference type="AlphaFoldDB" id="A0A1B3XK54"/>
<feature type="transmembrane region" description="Helical" evidence="5">
    <location>
        <begin position="355"/>
        <end position="374"/>
    </location>
</feature>
<name>A0A1B3XK54_9BACI</name>
<feature type="transmembrane region" description="Helical" evidence="5">
    <location>
        <begin position="288"/>
        <end position="310"/>
    </location>
</feature>
<evidence type="ECO:0000313" key="7">
    <source>
        <dbReference type="Proteomes" id="UP000077926"/>
    </source>
</evidence>
<feature type="transmembrane region" description="Helical" evidence="5">
    <location>
        <begin position="413"/>
        <end position="435"/>
    </location>
</feature>
<dbReference type="GO" id="GO:0005886">
    <property type="term" value="C:plasma membrane"/>
    <property type="evidence" value="ECO:0007669"/>
    <property type="project" value="UniProtKB-SubCell"/>
</dbReference>
<dbReference type="STRING" id="264697.ABE28_004500"/>
<comment type="similarity">
    <text evidence="2 4">Belongs to the GerABKA family.</text>
</comment>
<accession>A0A1B3XK54</accession>
<evidence type="ECO:0000256" key="4">
    <source>
        <dbReference type="PIRNR" id="PIRNR005690"/>
    </source>
</evidence>
<dbReference type="InterPro" id="IPR004995">
    <property type="entry name" value="Spore_Ger"/>
</dbReference>
<dbReference type="PIRSF" id="PIRSF005690">
    <property type="entry name" value="GerBA"/>
    <property type="match status" value="1"/>
</dbReference>
<dbReference type="GO" id="GO:0009847">
    <property type="term" value="P:spore germination"/>
    <property type="evidence" value="ECO:0007669"/>
    <property type="project" value="UniProtKB-UniRule"/>
</dbReference>
<keyword evidence="3 4" id="KW-0472">Membrane</keyword>
<proteinExistence type="inferred from homology"/>
<comment type="subcellular location">
    <subcellularLocation>
        <location evidence="4">Cell membrane</location>
    </subcellularLocation>
    <subcellularLocation>
        <location evidence="1">Membrane</location>
        <topology evidence="1">Multi-pass membrane protein</topology>
    </subcellularLocation>
</comment>
<sequence length="494" mass="55366">MKSMENLSDSLKANIATIKQSFQLNKELIIRMISPPLLEVKKEICMIYLETIADKAAIQEHILRPLLQMNEMSAVHPIHDITNTIEIANIQVIYAMNDLISHLTNGKTIVLIDGFNQCLSADTEDWKDRAFTFPQSQRVLKGPQIGFTELAKNNISLIKRCLKNENLVIEEQTIGEETNTSISLMYLADKVDHEILETLRDRLHSIELSSILDSSYIEESISGDQITSFPLVFTTERPDVTSGHVLEGKIAIVCDGSPNVLIVPALFIQFLQSPEDYYEKSLFEMTRLIRIFSFIVSIYLIPFYIAFTLFHQELIPSELLINLAAQRQIVPLPVVLEVIVFMLLFQVVLESSIRLPTGITLAFSIIGTLILGQSAADAGLVQLASLVVVSATYVLNFAVPIHPFANSVKMIRFIFVFLASIFGIYGIMLGTFVLVNHLCSLKSFGVPYLSPIAPVKTVDLKDTFVRLPLKKIIGTTKKYSKDDLNNNQKNEGNE</sequence>
<keyword evidence="5" id="KW-1133">Transmembrane helix</keyword>
<dbReference type="RefSeq" id="WP_064466858.1">
    <property type="nucleotide sequence ID" value="NZ_CP017080.1"/>
</dbReference>
<organism evidence="6 7">
    <name type="scientific">Peribacillus muralis</name>
    <dbReference type="NCBI Taxonomy" id="264697"/>
    <lineage>
        <taxon>Bacteria</taxon>
        <taxon>Bacillati</taxon>
        <taxon>Bacillota</taxon>
        <taxon>Bacilli</taxon>
        <taxon>Bacillales</taxon>
        <taxon>Bacillaceae</taxon>
        <taxon>Peribacillus</taxon>
    </lineage>
</organism>
<evidence type="ECO:0000256" key="1">
    <source>
        <dbReference type="ARBA" id="ARBA00004141"/>
    </source>
</evidence>
<dbReference type="Proteomes" id="UP000077926">
    <property type="component" value="Chromosome"/>
</dbReference>
<dbReference type="InterPro" id="IPR050768">
    <property type="entry name" value="UPF0353/GerABKA_families"/>
</dbReference>
<dbReference type="PANTHER" id="PTHR22550:SF5">
    <property type="entry name" value="LEUCINE ZIPPER PROTEIN 4"/>
    <property type="match status" value="1"/>
</dbReference>
<keyword evidence="7" id="KW-1185">Reference proteome</keyword>
<evidence type="ECO:0000313" key="6">
    <source>
        <dbReference type="EMBL" id="AOH53601.1"/>
    </source>
</evidence>
<dbReference type="KEGG" id="bmur:ABE28_004500"/>
<dbReference type="Pfam" id="PF03323">
    <property type="entry name" value="GerA"/>
    <property type="match status" value="1"/>
</dbReference>
<dbReference type="PANTHER" id="PTHR22550">
    <property type="entry name" value="SPORE GERMINATION PROTEIN"/>
    <property type="match status" value="1"/>
</dbReference>
<evidence type="ECO:0000256" key="5">
    <source>
        <dbReference type="SAM" id="Phobius"/>
    </source>
</evidence>